<dbReference type="Gene3D" id="2.30.110.10">
    <property type="entry name" value="Electron Transport, Fmn-binding Protein, Chain A"/>
    <property type="match status" value="1"/>
</dbReference>
<evidence type="ECO:0000313" key="1">
    <source>
        <dbReference type="EMBL" id="CAB4732658.1"/>
    </source>
</evidence>
<dbReference type="EMBL" id="CAEZXR010000423">
    <property type="protein sequence ID" value="CAB4732658.1"/>
    <property type="molecule type" value="Genomic_DNA"/>
</dbReference>
<dbReference type="AlphaFoldDB" id="A0A6J6SDC9"/>
<proteinExistence type="predicted"/>
<name>A0A6J6SDC9_9ZZZZ</name>
<accession>A0A6J6SDC9</accession>
<dbReference type="InterPro" id="IPR012349">
    <property type="entry name" value="Split_barrel_FMN-bd"/>
</dbReference>
<sequence>MSIPIDLADLPAHLTGFPSAYLLSTTDGQVKVVQVDARLVDGDLVIAHPGRGSLANVASNPVVSVLFPPPLAPAFCLIVDGTAVVEGDDVRVTPSSAILHKPAG</sequence>
<protein>
    <submittedName>
        <fullName evidence="1">Unannotated protein</fullName>
    </submittedName>
</protein>
<dbReference type="SUPFAM" id="SSF50475">
    <property type="entry name" value="FMN-binding split barrel"/>
    <property type="match status" value="1"/>
</dbReference>
<gene>
    <name evidence="1" type="ORF">UFOPK2579_02675</name>
</gene>
<reference evidence="1" key="1">
    <citation type="submission" date="2020-05" db="EMBL/GenBank/DDBJ databases">
        <authorList>
            <person name="Chiriac C."/>
            <person name="Salcher M."/>
            <person name="Ghai R."/>
            <person name="Kavagutti S V."/>
        </authorList>
    </citation>
    <scope>NUCLEOTIDE SEQUENCE</scope>
</reference>
<organism evidence="1">
    <name type="scientific">freshwater metagenome</name>
    <dbReference type="NCBI Taxonomy" id="449393"/>
    <lineage>
        <taxon>unclassified sequences</taxon>
        <taxon>metagenomes</taxon>
        <taxon>ecological metagenomes</taxon>
    </lineage>
</organism>